<name>A0A654KFT7_TAYEM</name>
<dbReference type="Proteomes" id="UP000007472">
    <property type="component" value="Chromosome"/>
</dbReference>
<dbReference type="KEGG" id="teq:TEQUI_0335"/>
<gene>
    <name evidence="1" type="ordered locus">TEQUI_0335</name>
</gene>
<proteinExistence type="predicted"/>
<protein>
    <submittedName>
        <fullName evidence="1">Uncharacterized protein</fullName>
    </submittedName>
</protein>
<organism evidence="1 2">
    <name type="scientific">Taylorella equigenitalis (strain MCE9)</name>
    <dbReference type="NCBI Taxonomy" id="937774"/>
    <lineage>
        <taxon>Bacteria</taxon>
        <taxon>Pseudomonadati</taxon>
        <taxon>Pseudomonadota</taxon>
        <taxon>Betaproteobacteria</taxon>
        <taxon>Burkholderiales</taxon>
        <taxon>Alcaligenaceae</taxon>
        <taxon>Taylorella</taxon>
    </lineage>
</organism>
<dbReference type="EMBL" id="CP002456">
    <property type="protein sequence ID" value="ADU91282.1"/>
    <property type="molecule type" value="Genomic_DNA"/>
</dbReference>
<sequence length="50" mass="5616">MCVIKYLLGAPVKFKSQTSIDPNNIKSNLILTFKNLTGFTKFSTTSMPYI</sequence>
<dbReference type="AlphaFoldDB" id="A0A654KFT7"/>
<accession>A0A654KFT7</accession>
<reference evidence="1 2" key="1">
    <citation type="journal article" date="2011" name="J. Bacteriol.">
        <title>Genome sequence of Taylorella equigenitalis MCE9, the causative agent of contagious equine metritis.</title>
        <authorList>
            <person name="Hebert L."/>
            <person name="Moumen B."/>
            <person name="Duquesne F."/>
            <person name="Breuil M.F."/>
            <person name="Laugier C."/>
            <person name="Batto J.M."/>
            <person name="Renault P."/>
            <person name="Petry S."/>
        </authorList>
    </citation>
    <scope>NUCLEOTIDE SEQUENCE [LARGE SCALE GENOMIC DNA]</scope>
    <source>
        <strain evidence="1 2">MCE9</strain>
    </source>
</reference>
<evidence type="ECO:0000313" key="2">
    <source>
        <dbReference type="Proteomes" id="UP000007472"/>
    </source>
</evidence>
<evidence type="ECO:0000313" key="1">
    <source>
        <dbReference type="EMBL" id="ADU91282.1"/>
    </source>
</evidence>